<organism evidence="2 3">
    <name type="scientific">Favolaschia claudopus</name>
    <dbReference type="NCBI Taxonomy" id="2862362"/>
    <lineage>
        <taxon>Eukaryota</taxon>
        <taxon>Fungi</taxon>
        <taxon>Dikarya</taxon>
        <taxon>Basidiomycota</taxon>
        <taxon>Agaricomycotina</taxon>
        <taxon>Agaricomycetes</taxon>
        <taxon>Agaricomycetidae</taxon>
        <taxon>Agaricales</taxon>
        <taxon>Marasmiineae</taxon>
        <taxon>Mycenaceae</taxon>
        <taxon>Favolaschia</taxon>
    </lineage>
</organism>
<dbReference type="Proteomes" id="UP001362999">
    <property type="component" value="Unassembled WGS sequence"/>
</dbReference>
<evidence type="ECO:0000256" key="1">
    <source>
        <dbReference type="SAM" id="MobiDB-lite"/>
    </source>
</evidence>
<name>A0AAW0CLZ2_9AGAR</name>
<comment type="caution">
    <text evidence="2">The sequence shown here is derived from an EMBL/GenBank/DDBJ whole genome shotgun (WGS) entry which is preliminary data.</text>
</comment>
<feature type="region of interest" description="Disordered" evidence="1">
    <location>
        <begin position="1"/>
        <end position="47"/>
    </location>
</feature>
<dbReference type="EMBL" id="JAWWNJ010000016">
    <property type="protein sequence ID" value="KAK7039855.1"/>
    <property type="molecule type" value="Genomic_DNA"/>
</dbReference>
<sequence length="209" mass="23507">MTPPTLTTRIQATSSSAPTPQHQLGAVPPLFTQRSTSVPAAPPPPRLYYIRNRRPRLSAASIPLVDLSPRSVNPPRRNDAADPRFGSYTVGNLGSYHKPQTPILTPSPAAPAAARRMQREGNRVHREKPTAIFPLCIARTRRLPSPLSNPESDPRAPTDAAARRRYLRLHHHQLQRRLRRHFRHTAARLRHHLTDDIVRPPPHPPDILN</sequence>
<gene>
    <name evidence="2" type="ORF">R3P38DRAFT_3181681</name>
</gene>
<dbReference type="AlphaFoldDB" id="A0AAW0CLZ2"/>
<feature type="compositionally biased region" description="Polar residues" evidence="1">
    <location>
        <begin position="1"/>
        <end position="22"/>
    </location>
</feature>
<protein>
    <submittedName>
        <fullName evidence="2">Uncharacterized protein</fullName>
    </submittedName>
</protein>
<proteinExistence type="predicted"/>
<accession>A0AAW0CLZ2</accession>
<keyword evidence="3" id="KW-1185">Reference proteome</keyword>
<evidence type="ECO:0000313" key="2">
    <source>
        <dbReference type="EMBL" id="KAK7039855.1"/>
    </source>
</evidence>
<reference evidence="2 3" key="1">
    <citation type="journal article" date="2024" name="J Genomics">
        <title>Draft genome sequencing and assembly of Favolaschia claudopus CIRM-BRFM 2984 isolated from oak limbs.</title>
        <authorList>
            <person name="Navarro D."/>
            <person name="Drula E."/>
            <person name="Chaduli D."/>
            <person name="Cazenave R."/>
            <person name="Ahrendt S."/>
            <person name="Wang J."/>
            <person name="Lipzen A."/>
            <person name="Daum C."/>
            <person name="Barry K."/>
            <person name="Grigoriev I.V."/>
            <person name="Favel A."/>
            <person name="Rosso M.N."/>
            <person name="Martin F."/>
        </authorList>
    </citation>
    <scope>NUCLEOTIDE SEQUENCE [LARGE SCALE GENOMIC DNA]</scope>
    <source>
        <strain evidence="2 3">CIRM-BRFM 2984</strain>
    </source>
</reference>
<evidence type="ECO:0000313" key="3">
    <source>
        <dbReference type="Proteomes" id="UP001362999"/>
    </source>
</evidence>